<keyword evidence="1" id="KW-0732">Signal</keyword>
<keyword evidence="3" id="KW-1185">Reference proteome</keyword>
<gene>
    <name evidence="2" type="ORF">QUF54_04675</name>
</gene>
<evidence type="ECO:0000256" key="1">
    <source>
        <dbReference type="SAM" id="SignalP"/>
    </source>
</evidence>
<organism evidence="2 3">
    <name type="scientific">Candidatus Marithioploca araucensis</name>
    <dbReference type="NCBI Taxonomy" id="70273"/>
    <lineage>
        <taxon>Bacteria</taxon>
        <taxon>Pseudomonadati</taxon>
        <taxon>Pseudomonadota</taxon>
        <taxon>Gammaproteobacteria</taxon>
        <taxon>Thiotrichales</taxon>
        <taxon>Thiotrichaceae</taxon>
        <taxon>Candidatus Marithioploca</taxon>
    </lineage>
</organism>
<evidence type="ECO:0000313" key="3">
    <source>
        <dbReference type="Proteomes" id="UP001171945"/>
    </source>
</evidence>
<reference evidence="2" key="1">
    <citation type="submission" date="2023-06" db="EMBL/GenBank/DDBJ databases">
        <title>Uncultivated large filamentous bacteria from sulfidic sediments reveal new species and different genomic features in energy metabolism and defense.</title>
        <authorList>
            <person name="Fonseca A."/>
        </authorList>
    </citation>
    <scope>NUCLEOTIDE SEQUENCE</scope>
    <source>
        <strain evidence="2">HSG4</strain>
    </source>
</reference>
<feature type="signal peptide" evidence="1">
    <location>
        <begin position="1"/>
        <end position="19"/>
    </location>
</feature>
<comment type="caution">
    <text evidence="2">The sequence shown here is derived from an EMBL/GenBank/DDBJ whole genome shotgun (WGS) entry which is preliminary data.</text>
</comment>
<evidence type="ECO:0000313" key="2">
    <source>
        <dbReference type="EMBL" id="MDM8562630.1"/>
    </source>
</evidence>
<accession>A0ABT7VSU3</accession>
<protein>
    <submittedName>
        <fullName evidence="2">Uncharacterized protein</fullName>
    </submittedName>
</protein>
<name>A0ABT7VSU3_9GAMM</name>
<dbReference type="Proteomes" id="UP001171945">
    <property type="component" value="Unassembled WGS sequence"/>
</dbReference>
<feature type="chain" id="PRO_5045841692" evidence="1">
    <location>
        <begin position="20"/>
        <end position="285"/>
    </location>
</feature>
<proteinExistence type="predicted"/>
<dbReference type="EMBL" id="JAUCGM010000228">
    <property type="protein sequence ID" value="MDM8562630.1"/>
    <property type="molecule type" value="Genomic_DNA"/>
</dbReference>
<sequence>MNHTIILIILVSLLTPALAQEVDFSKAYVIIPETSPSIEEEKQRVRIGGVKTVETRDDEVTVFNWTLSLDFDPENASFHLLEAQLQEEESIILQQRLRGTIWKGDYRTVNNLYLTELRFKSVQEGFVGGEIIHTTSEQPEPSSFLHAKVAGDITTQYFINEEREIDEENELIWVDVDKYKEIVNSVQEKNEGKEEDEIVPIPPILETRHLIRLKRTRPIGKLIHATGHWGSHNEYRLTLEQDRLVGSVGTPANSYGVKDVLTGNGELELRMFIEPAEPAPEQILE</sequence>